<dbReference type="EMBL" id="CM018035">
    <property type="protein sequence ID" value="KAA8542470.1"/>
    <property type="molecule type" value="Genomic_DNA"/>
</dbReference>
<feature type="compositionally biased region" description="Polar residues" evidence="1">
    <location>
        <begin position="29"/>
        <end position="41"/>
    </location>
</feature>
<evidence type="ECO:0000256" key="1">
    <source>
        <dbReference type="SAM" id="MobiDB-lite"/>
    </source>
</evidence>
<feature type="transmembrane region" description="Helical" evidence="2">
    <location>
        <begin position="137"/>
        <end position="156"/>
    </location>
</feature>
<dbReference type="PANTHER" id="PTHR37206:SF1">
    <property type="entry name" value="TRANSMEMBRANE PROTEIN"/>
    <property type="match status" value="1"/>
</dbReference>
<reference evidence="3 4" key="1">
    <citation type="submission" date="2019-09" db="EMBL/GenBank/DDBJ databases">
        <title>A chromosome-level genome assembly of the Chinese tupelo Nyssa sinensis.</title>
        <authorList>
            <person name="Yang X."/>
            <person name="Kang M."/>
            <person name="Yang Y."/>
            <person name="Xiong H."/>
            <person name="Wang M."/>
            <person name="Zhang Z."/>
            <person name="Wang Z."/>
            <person name="Wu H."/>
            <person name="Ma T."/>
            <person name="Liu J."/>
            <person name="Xi Z."/>
        </authorList>
    </citation>
    <scope>NUCLEOTIDE SEQUENCE [LARGE SCALE GENOMIC DNA]</scope>
    <source>
        <strain evidence="3">J267</strain>
        <tissue evidence="3">Leaf</tissue>
    </source>
</reference>
<feature type="region of interest" description="Disordered" evidence="1">
    <location>
        <begin position="67"/>
        <end position="117"/>
    </location>
</feature>
<dbReference type="OrthoDB" id="1087988at2759"/>
<feature type="compositionally biased region" description="Low complexity" evidence="1">
    <location>
        <begin position="77"/>
        <end position="90"/>
    </location>
</feature>
<evidence type="ECO:0000256" key="2">
    <source>
        <dbReference type="SAM" id="Phobius"/>
    </source>
</evidence>
<sequence length="219" mass="24573">MLSGNILRKMEEEEQTPDGLVESERTHYSHLQSSQTHHQFNQTKGWSMVTIRDSCFDNDDDRSIVFPPINHEGLHISSPSSSSSHSNLNQHNHKSSPPTPTPTPTPPPPLSSFPLDAANGDTLSSLLSISKPRGTLWSLRSVGGVALAMLLSLLYMRRRRQRHSQLQNDSKDHLILLIKERDEKINQLLHQIAQMNQHGVNKVQIEGTLSSQEIILKAD</sequence>
<keyword evidence="2" id="KW-1133">Transmembrane helix</keyword>
<feature type="compositionally biased region" description="Pro residues" evidence="1">
    <location>
        <begin position="97"/>
        <end position="111"/>
    </location>
</feature>
<name>A0A5J5BJP1_9ASTE</name>
<keyword evidence="4" id="KW-1185">Reference proteome</keyword>
<evidence type="ECO:0000313" key="4">
    <source>
        <dbReference type="Proteomes" id="UP000325577"/>
    </source>
</evidence>
<protein>
    <submittedName>
        <fullName evidence="3">Uncharacterized protein</fullName>
    </submittedName>
</protein>
<proteinExistence type="predicted"/>
<feature type="region of interest" description="Disordered" evidence="1">
    <location>
        <begin position="1"/>
        <end position="41"/>
    </location>
</feature>
<dbReference type="Proteomes" id="UP000325577">
    <property type="component" value="Linkage Group LG12"/>
</dbReference>
<evidence type="ECO:0000313" key="3">
    <source>
        <dbReference type="EMBL" id="KAA8542470.1"/>
    </source>
</evidence>
<keyword evidence="2" id="KW-0472">Membrane</keyword>
<dbReference type="AlphaFoldDB" id="A0A5J5BJP1"/>
<accession>A0A5J5BJP1</accession>
<organism evidence="3 4">
    <name type="scientific">Nyssa sinensis</name>
    <dbReference type="NCBI Taxonomy" id="561372"/>
    <lineage>
        <taxon>Eukaryota</taxon>
        <taxon>Viridiplantae</taxon>
        <taxon>Streptophyta</taxon>
        <taxon>Embryophyta</taxon>
        <taxon>Tracheophyta</taxon>
        <taxon>Spermatophyta</taxon>
        <taxon>Magnoliopsida</taxon>
        <taxon>eudicotyledons</taxon>
        <taxon>Gunneridae</taxon>
        <taxon>Pentapetalae</taxon>
        <taxon>asterids</taxon>
        <taxon>Cornales</taxon>
        <taxon>Nyssaceae</taxon>
        <taxon>Nyssa</taxon>
    </lineage>
</organism>
<keyword evidence="2" id="KW-0812">Transmembrane</keyword>
<gene>
    <name evidence="3" type="ORF">F0562_023394</name>
</gene>
<dbReference type="PANTHER" id="PTHR37206">
    <property type="entry name" value="TRANSMEMBRANE PROTEIN"/>
    <property type="match status" value="1"/>
</dbReference>